<dbReference type="PANTHER" id="PTHR31920:SF37">
    <property type="entry name" value="B3 DOMAIN-CONTAINING TRANSCRIPTION FACTOR VRN1"/>
    <property type="match status" value="1"/>
</dbReference>
<keyword evidence="4" id="KW-0804">Transcription</keyword>
<accession>A0A2G5EQK5</accession>
<dbReference type="InterPro" id="IPR050655">
    <property type="entry name" value="Plant_B3_domain"/>
</dbReference>
<dbReference type="Gene3D" id="2.40.330.10">
    <property type="entry name" value="DNA-binding pseudobarrel domain"/>
    <property type="match status" value="2"/>
</dbReference>
<dbReference type="PANTHER" id="PTHR31920">
    <property type="entry name" value="B3 DOMAIN-CONTAINING"/>
    <property type="match status" value="1"/>
</dbReference>
<feature type="domain" description="TF-B3" evidence="6">
    <location>
        <begin position="2"/>
        <end position="95"/>
    </location>
</feature>
<evidence type="ECO:0000259" key="6">
    <source>
        <dbReference type="PROSITE" id="PS50863"/>
    </source>
</evidence>
<evidence type="ECO:0000256" key="3">
    <source>
        <dbReference type="ARBA" id="ARBA00023125"/>
    </source>
</evidence>
<evidence type="ECO:0000313" key="7">
    <source>
        <dbReference type="EMBL" id="PIA58035.1"/>
    </source>
</evidence>
<dbReference type="STRING" id="218851.A0A2G5EQK5"/>
<sequence length="310" mass="35325">MKRSKFFRLIGSEDCQLEVPSEFVEEHGNQLSDVGVLKVRTGDTWNIGLRRFAGRIVFNGGWKEFADHYSLDAGYCLFFTYSGNSRFDVVICDPGDAEIIYPTKPVKFKEPMLDVETVLPVTKSNGTEKKFVKKLSITCNKENLRESVLSAGKHHQEKQIIELGEPSLCQMVEDVATNKVLAAKPSFLQTKEKDGGVSTAMPFMSNHPFFKLNVSSAYYKHRHMFFPRQFLESHMPEFNSSVTVTLQVANMEKKWLVGCYSTCYKNSRSWRMSKGLGKFLRENSIKIGDSCVFELIDKENVVFNVIVFSQ</sequence>
<dbReference type="OrthoDB" id="1864528at2759"/>
<name>A0A2G5EQK5_AQUCA</name>
<dbReference type="Pfam" id="PF02362">
    <property type="entry name" value="B3"/>
    <property type="match status" value="2"/>
</dbReference>
<dbReference type="SUPFAM" id="SSF101936">
    <property type="entry name" value="DNA-binding pseudobarrel domain"/>
    <property type="match status" value="2"/>
</dbReference>
<dbReference type="GO" id="GO:0005634">
    <property type="term" value="C:nucleus"/>
    <property type="evidence" value="ECO:0007669"/>
    <property type="project" value="UniProtKB-SubCell"/>
</dbReference>
<evidence type="ECO:0000313" key="8">
    <source>
        <dbReference type="Proteomes" id="UP000230069"/>
    </source>
</evidence>
<dbReference type="Proteomes" id="UP000230069">
    <property type="component" value="Unassembled WGS sequence"/>
</dbReference>
<keyword evidence="5" id="KW-0539">Nucleus</keyword>
<keyword evidence="2" id="KW-0805">Transcription regulation</keyword>
<dbReference type="PROSITE" id="PS50863">
    <property type="entry name" value="B3"/>
    <property type="match status" value="2"/>
</dbReference>
<protein>
    <recommendedName>
        <fullName evidence="6">TF-B3 domain-containing protein</fullName>
    </recommendedName>
</protein>
<evidence type="ECO:0000256" key="5">
    <source>
        <dbReference type="ARBA" id="ARBA00023242"/>
    </source>
</evidence>
<dbReference type="AlphaFoldDB" id="A0A2G5EQK5"/>
<comment type="subcellular location">
    <subcellularLocation>
        <location evidence="1">Nucleus</location>
    </subcellularLocation>
</comment>
<dbReference type="EMBL" id="KZ305022">
    <property type="protein sequence ID" value="PIA58034.1"/>
    <property type="molecule type" value="Genomic_DNA"/>
</dbReference>
<dbReference type="InterPro" id="IPR003340">
    <property type="entry name" value="B3_DNA-bd"/>
</dbReference>
<keyword evidence="3" id="KW-0238">DNA-binding</keyword>
<proteinExistence type="predicted"/>
<dbReference type="SMART" id="SM01019">
    <property type="entry name" value="B3"/>
    <property type="match status" value="2"/>
</dbReference>
<dbReference type="EMBL" id="KZ305022">
    <property type="protein sequence ID" value="PIA58035.1"/>
    <property type="molecule type" value="Genomic_DNA"/>
</dbReference>
<dbReference type="CDD" id="cd10017">
    <property type="entry name" value="B3_DNA"/>
    <property type="match status" value="2"/>
</dbReference>
<dbReference type="GO" id="GO:0003677">
    <property type="term" value="F:DNA binding"/>
    <property type="evidence" value="ECO:0007669"/>
    <property type="project" value="UniProtKB-KW"/>
</dbReference>
<gene>
    <name evidence="7" type="ORF">AQUCO_00500157v1</name>
</gene>
<feature type="domain" description="TF-B3" evidence="6">
    <location>
        <begin position="209"/>
        <end position="310"/>
    </location>
</feature>
<evidence type="ECO:0000256" key="2">
    <source>
        <dbReference type="ARBA" id="ARBA00023015"/>
    </source>
</evidence>
<keyword evidence="8" id="KW-1185">Reference proteome</keyword>
<organism evidence="7 8">
    <name type="scientific">Aquilegia coerulea</name>
    <name type="common">Rocky mountain columbine</name>
    <dbReference type="NCBI Taxonomy" id="218851"/>
    <lineage>
        <taxon>Eukaryota</taxon>
        <taxon>Viridiplantae</taxon>
        <taxon>Streptophyta</taxon>
        <taxon>Embryophyta</taxon>
        <taxon>Tracheophyta</taxon>
        <taxon>Spermatophyta</taxon>
        <taxon>Magnoliopsida</taxon>
        <taxon>Ranunculales</taxon>
        <taxon>Ranunculaceae</taxon>
        <taxon>Thalictroideae</taxon>
        <taxon>Aquilegia</taxon>
    </lineage>
</organism>
<evidence type="ECO:0000256" key="4">
    <source>
        <dbReference type="ARBA" id="ARBA00023163"/>
    </source>
</evidence>
<reference evidence="7 8" key="1">
    <citation type="submission" date="2017-09" db="EMBL/GenBank/DDBJ databases">
        <title>WGS assembly of Aquilegia coerulea Goldsmith.</title>
        <authorList>
            <person name="Hodges S."/>
            <person name="Kramer E."/>
            <person name="Nordborg M."/>
            <person name="Tomkins J."/>
            <person name="Borevitz J."/>
            <person name="Derieg N."/>
            <person name="Yan J."/>
            <person name="Mihaltcheva S."/>
            <person name="Hayes R.D."/>
            <person name="Rokhsar D."/>
        </authorList>
    </citation>
    <scope>NUCLEOTIDE SEQUENCE [LARGE SCALE GENOMIC DNA]</scope>
    <source>
        <strain evidence="8">cv. Goldsmith</strain>
    </source>
</reference>
<dbReference type="InterPro" id="IPR015300">
    <property type="entry name" value="DNA-bd_pseudobarrel_sf"/>
</dbReference>
<evidence type="ECO:0000256" key="1">
    <source>
        <dbReference type="ARBA" id="ARBA00004123"/>
    </source>
</evidence>